<accession>A0A1H3IHH0</accession>
<dbReference type="Pfam" id="PF14903">
    <property type="entry name" value="WG_beta_rep"/>
    <property type="match status" value="3"/>
</dbReference>
<keyword evidence="4" id="KW-1185">Reference proteome</keyword>
<keyword evidence="2" id="KW-1133">Transmembrane helix</keyword>
<name>A0A1H3IHH0_9FIRM</name>
<dbReference type="RefSeq" id="WP_176968189.1">
    <property type="nucleotide sequence ID" value="NZ_FNPV01000001.1"/>
</dbReference>
<dbReference type="InterPro" id="IPR032774">
    <property type="entry name" value="WG_beta_rep"/>
</dbReference>
<evidence type="ECO:0000256" key="2">
    <source>
        <dbReference type="SAM" id="Phobius"/>
    </source>
</evidence>
<dbReference type="AlphaFoldDB" id="A0A1H3IHH0"/>
<organism evidence="3 4">
    <name type="scientific">Tindallia californiensis</name>
    <dbReference type="NCBI Taxonomy" id="159292"/>
    <lineage>
        <taxon>Bacteria</taxon>
        <taxon>Bacillati</taxon>
        <taxon>Bacillota</taxon>
        <taxon>Clostridia</taxon>
        <taxon>Peptostreptococcales</taxon>
        <taxon>Tindalliaceae</taxon>
        <taxon>Tindallia</taxon>
    </lineage>
</organism>
<dbReference type="Proteomes" id="UP000199230">
    <property type="component" value="Unassembled WGS sequence"/>
</dbReference>
<reference evidence="3 4" key="1">
    <citation type="submission" date="2016-10" db="EMBL/GenBank/DDBJ databases">
        <authorList>
            <person name="de Groot N.N."/>
        </authorList>
    </citation>
    <scope>NUCLEOTIDE SEQUENCE [LARGE SCALE GENOMIC DNA]</scope>
    <source>
        <strain evidence="3 4">APO</strain>
    </source>
</reference>
<sequence>MEEEKTSEETKETKVAMSRELTKKQAFLLIGAVVILSLLITGSVLFLLFGRDEVEITNMDEAIGSQSDATQERSSLQNPGSKNKEEANVLENKQRLPVKIGDYWGYVDIEGNVVIEAIFDEVDIFSEGVAFARYKERVGFIDKEGHWIISPVYEHALPYHNGIAAVRMDGKWGYIDIEDQFTIKAEYEDARSFSEGRASVKLNNRWGYIDENGVMIVEPQFKRAWNFFEGIAQVETDGGNGYINLEGDWIWNPEWNE</sequence>
<evidence type="ECO:0000256" key="1">
    <source>
        <dbReference type="SAM" id="MobiDB-lite"/>
    </source>
</evidence>
<feature type="region of interest" description="Disordered" evidence="1">
    <location>
        <begin position="62"/>
        <end position="88"/>
    </location>
</feature>
<dbReference type="PANTHER" id="PTHR37841:SF1">
    <property type="entry name" value="DUF3298 DOMAIN-CONTAINING PROTEIN"/>
    <property type="match status" value="1"/>
</dbReference>
<proteinExistence type="predicted"/>
<protein>
    <submittedName>
        <fullName evidence="3">WG containing repeat-containing protein</fullName>
    </submittedName>
</protein>
<feature type="compositionally biased region" description="Polar residues" evidence="1">
    <location>
        <begin position="64"/>
        <end position="81"/>
    </location>
</feature>
<evidence type="ECO:0000313" key="4">
    <source>
        <dbReference type="Proteomes" id="UP000199230"/>
    </source>
</evidence>
<feature type="transmembrane region" description="Helical" evidence="2">
    <location>
        <begin position="26"/>
        <end position="49"/>
    </location>
</feature>
<gene>
    <name evidence="3" type="ORF">SAMN05192546_101148</name>
</gene>
<evidence type="ECO:0000313" key="3">
    <source>
        <dbReference type="EMBL" id="SDY26825.1"/>
    </source>
</evidence>
<dbReference type="STRING" id="159292.SAMN05192546_101148"/>
<dbReference type="PANTHER" id="PTHR37841">
    <property type="entry name" value="GLR2918 PROTEIN"/>
    <property type="match status" value="1"/>
</dbReference>
<dbReference type="SUPFAM" id="SSF69360">
    <property type="entry name" value="Cell wall binding repeat"/>
    <property type="match status" value="1"/>
</dbReference>
<keyword evidence="2" id="KW-0472">Membrane</keyword>
<keyword evidence="2" id="KW-0812">Transmembrane</keyword>
<dbReference type="EMBL" id="FNPV01000001">
    <property type="protein sequence ID" value="SDY26825.1"/>
    <property type="molecule type" value="Genomic_DNA"/>
</dbReference>